<dbReference type="AlphaFoldDB" id="A0A813LD45"/>
<protein>
    <recommendedName>
        <fullName evidence="5">HEAT repeat domain-containing protein</fullName>
    </recommendedName>
</protein>
<dbReference type="PANTHER" id="PTHR12697:SF5">
    <property type="entry name" value="DEOXYHYPUSINE HYDROXYLASE"/>
    <property type="match status" value="1"/>
</dbReference>
<feature type="compositionally biased region" description="Basic residues" evidence="2">
    <location>
        <begin position="310"/>
        <end position="321"/>
    </location>
</feature>
<keyword evidence="1" id="KW-0677">Repeat</keyword>
<dbReference type="Proteomes" id="UP000626109">
    <property type="component" value="Unassembled WGS sequence"/>
</dbReference>
<dbReference type="SMART" id="SM00567">
    <property type="entry name" value="EZ_HEAT"/>
    <property type="match status" value="4"/>
</dbReference>
<evidence type="ECO:0000256" key="1">
    <source>
        <dbReference type="ARBA" id="ARBA00022737"/>
    </source>
</evidence>
<dbReference type="InterPro" id="IPR000357">
    <property type="entry name" value="HEAT"/>
</dbReference>
<evidence type="ECO:0000313" key="4">
    <source>
        <dbReference type="Proteomes" id="UP000626109"/>
    </source>
</evidence>
<sequence length="321" mass="33472">MQALAALAPESTAAHADAIRQRLVDSEESDEMRISALGVLSQLKDAGGHLSSIAECLEDDNWRVREAACEAIAELGEDAGEHAGALAEMLMDEDGDVREAACAALGALGGAAHEHVGTIAERLNDCDLEVRSAAVAALGQLGEAAAPHAAEIMECLTDQSIEVRRQACAALGAIGDVTTCEALGSCLKDLDDGVREAAVDALAELANGSEDLRTQISTSSFGQLETLRRPSASPLGQQESELRSKCALITDAAPAPAMSRQLSGSSAPAFRRELSGNSAASKGHPSRAGRTPTGGLEKERETRSGGWQRVRAHMLRKSRDG</sequence>
<evidence type="ECO:0000256" key="2">
    <source>
        <dbReference type="SAM" id="MobiDB-lite"/>
    </source>
</evidence>
<evidence type="ECO:0008006" key="5">
    <source>
        <dbReference type="Google" id="ProtNLM"/>
    </source>
</evidence>
<reference evidence="3" key="1">
    <citation type="submission" date="2021-02" db="EMBL/GenBank/DDBJ databases">
        <authorList>
            <person name="Dougan E. K."/>
            <person name="Rhodes N."/>
            <person name="Thang M."/>
            <person name="Chan C."/>
        </authorList>
    </citation>
    <scope>NUCLEOTIDE SEQUENCE</scope>
</reference>
<dbReference type="InterPro" id="IPR011989">
    <property type="entry name" value="ARM-like"/>
</dbReference>
<gene>
    <name evidence="3" type="ORF">PGLA2088_LOCUS43757</name>
</gene>
<dbReference type="Pfam" id="PF13646">
    <property type="entry name" value="HEAT_2"/>
    <property type="match status" value="2"/>
</dbReference>
<accession>A0A813LD45</accession>
<dbReference type="PANTHER" id="PTHR12697">
    <property type="entry name" value="PBS LYASE HEAT-LIKE PROTEIN"/>
    <property type="match status" value="1"/>
</dbReference>
<dbReference type="EMBL" id="CAJNNW010034912">
    <property type="protein sequence ID" value="CAE8724567.1"/>
    <property type="molecule type" value="Genomic_DNA"/>
</dbReference>
<dbReference type="InterPro" id="IPR004155">
    <property type="entry name" value="PBS_lyase_HEAT"/>
</dbReference>
<evidence type="ECO:0000313" key="3">
    <source>
        <dbReference type="EMBL" id="CAE8724567.1"/>
    </source>
</evidence>
<dbReference type="GO" id="GO:0016491">
    <property type="term" value="F:oxidoreductase activity"/>
    <property type="evidence" value="ECO:0007669"/>
    <property type="project" value="TreeGrafter"/>
</dbReference>
<feature type="region of interest" description="Disordered" evidence="2">
    <location>
        <begin position="257"/>
        <end position="321"/>
    </location>
</feature>
<dbReference type="SUPFAM" id="SSF48371">
    <property type="entry name" value="ARM repeat"/>
    <property type="match status" value="1"/>
</dbReference>
<dbReference type="InterPro" id="IPR016024">
    <property type="entry name" value="ARM-type_fold"/>
</dbReference>
<proteinExistence type="predicted"/>
<name>A0A813LD45_POLGL</name>
<dbReference type="Gene3D" id="1.25.10.10">
    <property type="entry name" value="Leucine-rich Repeat Variant"/>
    <property type="match status" value="2"/>
</dbReference>
<comment type="caution">
    <text evidence="3">The sequence shown here is derived from an EMBL/GenBank/DDBJ whole genome shotgun (WGS) entry which is preliminary data.</text>
</comment>
<organism evidence="3 4">
    <name type="scientific">Polarella glacialis</name>
    <name type="common">Dinoflagellate</name>
    <dbReference type="NCBI Taxonomy" id="89957"/>
    <lineage>
        <taxon>Eukaryota</taxon>
        <taxon>Sar</taxon>
        <taxon>Alveolata</taxon>
        <taxon>Dinophyceae</taxon>
        <taxon>Suessiales</taxon>
        <taxon>Suessiaceae</taxon>
        <taxon>Polarella</taxon>
    </lineage>
</organism>
<dbReference type="Pfam" id="PF02985">
    <property type="entry name" value="HEAT"/>
    <property type="match status" value="1"/>
</dbReference>